<dbReference type="SUPFAM" id="SSF103473">
    <property type="entry name" value="MFS general substrate transporter"/>
    <property type="match status" value="1"/>
</dbReference>
<evidence type="ECO:0000256" key="9">
    <source>
        <dbReference type="ARBA" id="ARBA00023136"/>
    </source>
</evidence>
<evidence type="ECO:0000256" key="2">
    <source>
        <dbReference type="ARBA" id="ARBA00004651"/>
    </source>
</evidence>
<keyword evidence="7 15" id="KW-1133">Transmembrane helix</keyword>
<dbReference type="OrthoDB" id="439578at2759"/>
<feature type="binding site" evidence="12">
    <location>
        <begin position="129"/>
        <end position="136"/>
    </location>
    <ligand>
        <name>ATP</name>
        <dbReference type="ChEBI" id="CHEBI:30616"/>
    </ligand>
</feature>
<dbReference type="GO" id="GO:0007018">
    <property type="term" value="P:microtubule-based movement"/>
    <property type="evidence" value="ECO:0007669"/>
    <property type="project" value="InterPro"/>
</dbReference>
<dbReference type="GO" id="GO:0005886">
    <property type="term" value="C:plasma membrane"/>
    <property type="evidence" value="ECO:0007669"/>
    <property type="project" value="UniProtKB-SubCell"/>
</dbReference>
<dbReference type="GO" id="GO:0005524">
    <property type="term" value="F:ATP binding"/>
    <property type="evidence" value="ECO:0007669"/>
    <property type="project" value="UniProtKB-UniRule"/>
</dbReference>
<proteinExistence type="inferred from homology"/>
<comment type="similarity">
    <text evidence="12">Belongs to the TRAFAC class myosin-kinesin ATPase superfamily. Kinesin family.</text>
</comment>
<keyword evidence="6 15" id="KW-0812">Transmembrane</keyword>
<evidence type="ECO:0000256" key="15">
    <source>
        <dbReference type="SAM" id="Phobius"/>
    </source>
</evidence>
<dbReference type="EMBL" id="CAMXCT030000963">
    <property type="protein sequence ID" value="CAL4772468.1"/>
    <property type="molecule type" value="Genomic_DNA"/>
</dbReference>
<dbReference type="InterPro" id="IPR036259">
    <property type="entry name" value="MFS_trans_sf"/>
</dbReference>
<feature type="transmembrane region" description="Helical" evidence="15">
    <location>
        <begin position="791"/>
        <end position="811"/>
    </location>
</feature>
<dbReference type="Pfam" id="PF00225">
    <property type="entry name" value="Kinesin"/>
    <property type="match status" value="2"/>
</dbReference>
<keyword evidence="12" id="KW-0067">ATP-binding</keyword>
<comment type="caution">
    <text evidence="17">The sequence shown here is derived from an EMBL/GenBank/DDBJ whole genome shotgun (WGS) entry which is preliminary data.</text>
</comment>
<feature type="coiled-coil region" evidence="13">
    <location>
        <begin position="439"/>
        <end position="466"/>
    </location>
</feature>
<evidence type="ECO:0000256" key="8">
    <source>
        <dbReference type="ARBA" id="ARBA00023065"/>
    </source>
</evidence>
<dbReference type="PANTHER" id="PTHR23516:SF1">
    <property type="entry name" value="MOLYBDATE-ANION TRANSPORTER"/>
    <property type="match status" value="1"/>
</dbReference>
<dbReference type="InterPro" id="IPR036961">
    <property type="entry name" value="Kinesin_motor_dom_sf"/>
</dbReference>
<comment type="function">
    <text evidence="1">Mediates high-affinity intracellular uptake of the rare oligo-element molybdenum.</text>
</comment>
<dbReference type="PROSITE" id="PS50067">
    <property type="entry name" value="KINESIN_MOTOR_2"/>
    <property type="match status" value="1"/>
</dbReference>
<feature type="transmembrane region" description="Helical" evidence="15">
    <location>
        <begin position="973"/>
        <end position="996"/>
    </location>
</feature>
<evidence type="ECO:0000256" key="12">
    <source>
        <dbReference type="PROSITE-ProRule" id="PRU00283"/>
    </source>
</evidence>
<feature type="transmembrane region" description="Helical" evidence="15">
    <location>
        <begin position="1008"/>
        <end position="1027"/>
    </location>
</feature>
<accession>A0A9P1C520</accession>
<evidence type="ECO:0000256" key="3">
    <source>
        <dbReference type="ARBA" id="ARBA00021242"/>
    </source>
</evidence>
<evidence type="ECO:0000256" key="5">
    <source>
        <dbReference type="ARBA" id="ARBA00022475"/>
    </source>
</evidence>
<reference evidence="17" key="1">
    <citation type="submission" date="2022-10" db="EMBL/GenBank/DDBJ databases">
        <authorList>
            <person name="Chen Y."/>
            <person name="Dougan E. K."/>
            <person name="Chan C."/>
            <person name="Rhodes N."/>
            <person name="Thang M."/>
        </authorList>
    </citation>
    <scope>NUCLEOTIDE SEQUENCE</scope>
</reference>
<sequence length="1124" mass="124180">MDPVSENGQAASATASVVVVARIRPKLPKEDKEPDGVEVYSDAQTLSIYNNGREKKQYTLDQVFDSRWRMQTARSARSNESVEKSPRPSAAEQRKSEAAESQAKFFNDFGRNLVTHSLKGYNVCVFAYGHTGSGKTYTMLGDAAGSGRGAAAGLLPRFLIELFQEHEDAPRPDTWRCSCEFFEVYNEQIRDLLQPNAQVQKPKRVHCHPKHGARIEGLTMSVVSSAEEVMELLHFGNQMRTVAATTMLEPQWRRFLIRSEFSLFSKPCILQLQAGDQVLFAQYEQIGEEPDQAPGPPPPPQARGKERRVTIAAPPDTSGGGSCMSAVTFVDLAGREERERLGNHPGALQYKEMCFINTSLFHLAHLITKISQGGLSSNNLSDFRNSKVTMLLSQALQGNSRTAVVATLSPCQSAFEDSMFGRNFAASAKKIQTKPIVNSKSAVEKLAELENEVHSLQVELAQSKTSNTEKEQELLSAQAWINYYKRSWEEDTQCKALRPTMFGFAGECADFAGVDAPWMMEPRKKRRKKEDDRSVMEVLKQLWGTAEWPPRGKGPNPAQDDLQTTTGMRFGMSLVAFTICFGVGFAVTMGTSARDSRSKFPMHFQALVGAICWRHTHQRAIFMHMIRVAIPTLILLGLSRMQAWLLRQVGRDESQTLLESIFDGFEDLERYSKYSQLSSSTNGAGKGYFLTLAMVYVDLTLGTWLLRSSPDFDTFSMSAGILATALAIFIDKSAALMIKGLVSTTSSDSLSRLQRTYLAAYLCAMMADWLQGPFVYALYASYGFTREENATLFVAGFGSSAVFGTFVGSLADKYGRRNFAGLYCLLYLLSCLTKHFKAYWMLMIGRITGGIATSLLFSVFDSWLVSEHTARGFHGDQLSASFSIAFFGNSLVAILAGELGQYTADILPLTQLSGSFHYGGYTAPFVTANMFLVFCFSLLTSTWSENYGQSSKDVDGKNDGLLEAAQLVVAQPLVGLCGLVCCLFESSMFIFVFNWTPVLTEEGEPDPPFGHIFAGFMIFCMLGSRCFSLAGHQMSNERVGLYTLFAAAACHATVLLTESVSLRLLAFFVFEMCVGLYFPMMGTMKGQIVPEFGPQDAKSASCFLQSFLGRGLKERPSTISIACL</sequence>
<dbReference type="GO" id="GO:0006811">
    <property type="term" value="P:monoatomic ion transport"/>
    <property type="evidence" value="ECO:0007669"/>
    <property type="project" value="UniProtKB-KW"/>
</dbReference>
<dbReference type="Proteomes" id="UP001152797">
    <property type="component" value="Unassembled WGS sequence"/>
</dbReference>
<feature type="transmembrane region" description="Helical" evidence="15">
    <location>
        <begin position="878"/>
        <end position="896"/>
    </location>
</feature>
<feature type="region of interest" description="Disordered" evidence="14">
    <location>
        <begin position="288"/>
        <end position="307"/>
    </location>
</feature>
<evidence type="ECO:0000313" key="18">
    <source>
        <dbReference type="EMBL" id="CAL4772468.1"/>
    </source>
</evidence>
<comment type="subcellular location">
    <subcellularLocation>
        <location evidence="2">Cell membrane</location>
        <topology evidence="2">Multi-pass membrane protein</topology>
    </subcellularLocation>
</comment>
<feature type="transmembrane region" description="Helical" evidence="15">
    <location>
        <begin position="570"/>
        <end position="588"/>
    </location>
</feature>
<feature type="region of interest" description="Disordered" evidence="14">
    <location>
        <begin position="71"/>
        <end position="96"/>
    </location>
</feature>
<dbReference type="Gene3D" id="1.20.1250.20">
    <property type="entry name" value="MFS general substrate transporter like domains"/>
    <property type="match status" value="1"/>
</dbReference>
<keyword evidence="9 15" id="KW-0472">Membrane</keyword>
<feature type="transmembrane region" description="Helical" evidence="15">
    <location>
        <begin position="758"/>
        <end position="779"/>
    </location>
</feature>
<keyword evidence="5" id="KW-1003">Cell membrane</keyword>
<evidence type="ECO:0000256" key="6">
    <source>
        <dbReference type="ARBA" id="ARBA00022692"/>
    </source>
</evidence>
<keyword evidence="4" id="KW-0813">Transport</keyword>
<feature type="transmembrane region" description="Helical" evidence="15">
    <location>
        <begin position="842"/>
        <end position="866"/>
    </location>
</feature>
<dbReference type="GO" id="GO:0003777">
    <property type="term" value="F:microtubule motor activity"/>
    <property type="evidence" value="ECO:0007669"/>
    <property type="project" value="InterPro"/>
</dbReference>
<dbReference type="PRINTS" id="PR00380">
    <property type="entry name" value="KINESINHEAVY"/>
</dbReference>
<gene>
    <name evidence="17" type="ORF">C1SCF055_LOCUS12638</name>
</gene>
<reference evidence="18 19" key="2">
    <citation type="submission" date="2024-05" db="EMBL/GenBank/DDBJ databases">
        <authorList>
            <person name="Chen Y."/>
            <person name="Shah S."/>
            <person name="Dougan E. K."/>
            <person name="Thang M."/>
            <person name="Chan C."/>
        </authorList>
    </citation>
    <scope>NUCLEOTIDE SEQUENCE [LARGE SCALE GENOMIC DNA]</scope>
</reference>
<feature type="transmembrane region" description="Helical" evidence="15">
    <location>
        <begin position="687"/>
        <end position="706"/>
    </location>
</feature>
<dbReference type="InterPro" id="IPR027417">
    <property type="entry name" value="P-loop_NTPase"/>
</dbReference>
<dbReference type="GO" id="GO:0015098">
    <property type="term" value="F:molybdate ion transmembrane transporter activity"/>
    <property type="evidence" value="ECO:0007669"/>
    <property type="project" value="InterPro"/>
</dbReference>
<keyword evidence="8" id="KW-0406">Ion transport</keyword>
<feature type="transmembrane region" description="Helical" evidence="15">
    <location>
        <begin position="718"/>
        <end position="738"/>
    </location>
</feature>
<keyword evidence="13" id="KW-0175">Coiled coil</keyword>
<protein>
    <recommendedName>
        <fullName evidence="3">Molybdate-anion transporter</fullName>
    </recommendedName>
    <alternativeName>
        <fullName evidence="10">Major facilitator superfamily domain-containing protein 5</fullName>
    </alternativeName>
    <alternativeName>
        <fullName evidence="11">Molybdate transporter 2 homolog</fullName>
    </alternativeName>
</protein>
<organism evidence="17">
    <name type="scientific">Cladocopium goreaui</name>
    <dbReference type="NCBI Taxonomy" id="2562237"/>
    <lineage>
        <taxon>Eukaryota</taxon>
        <taxon>Sar</taxon>
        <taxon>Alveolata</taxon>
        <taxon>Dinophyceae</taxon>
        <taxon>Suessiales</taxon>
        <taxon>Symbiodiniaceae</taxon>
        <taxon>Cladocopium</taxon>
    </lineage>
</organism>
<keyword evidence="12" id="KW-0547">Nucleotide-binding</keyword>
<feature type="compositionally biased region" description="Basic and acidic residues" evidence="14">
    <location>
        <begin position="80"/>
        <end position="96"/>
    </location>
</feature>
<keyword evidence="19" id="KW-1185">Reference proteome</keyword>
<feature type="transmembrane region" description="Helical" evidence="15">
    <location>
        <begin position="916"/>
        <end position="939"/>
    </location>
</feature>
<evidence type="ECO:0000256" key="13">
    <source>
        <dbReference type="SAM" id="Coils"/>
    </source>
</evidence>
<evidence type="ECO:0000313" key="17">
    <source>
        <dbReference type="EMBL" id="CAI3985156.1"/>
    </source>
</evidence>
<feature type="transmembrane region" description="Helical" evidence="15">
    <location>
        <begin position="1039"/>
        <end position="1056"/>
    </location>
</feature>
<evidence type="ECO:0000256" key="4">
    <source>
        <dbReference type="ARBA" id="ARBA00022448"/>
    </source>
</evidence>
<dbReference type="InterPro" id="IPR001752">
    <property type="entry name" value="Kinesin_motor_dom"/>
</dbReference>
<dbReference type="GO" id="GO:0008017">
    <property type="term" value="F:microtubule binding"/>
    <property type="evidence" value="ECO:0007669"/>
    <property type="project" value="InterPro"/>
</dbReference>
<dbReference type="Pfam" id="PF05631">
    <property type="entry name" value="MFS_5"/>
    <property type="match status" value="1"/>
</dbReference>
<feature type="transmembrane region" description="Helical" evidence="15">
    <location>
        <begin position="1062"/>
        <end position="1080"/>
    </location>
</feature>
<dbReference type="SMART" id="SM00129">
    <property type="entry name" value="KISc"/>
    <property type="match status" value="1"/>
</dbReference>
<feature type="domain" description="Kinesin motor" evidence="16">
    <location>
        <begin position="16"/>
        <end position="431"/>
    </location>
</feature>
<dbReference type="Gene3D" id="3.40.850.10">
    <property type="entry name" value="Kinesin motor domain"/>
    <property type="match status" value="1"/>
</dbReference>
<dbReference type="EMBL" id="CAMXCT010000963">
    <property type="protein sequence ID" value="CAI3985156.1"/>
    <property type="molecule type" value="Genomic_DNA"/>
</dbReference>
<evidence type="ECO:0000259" key="16">
    <source>
        <dbReference type="PROSITE" id="PS50067"/>
    </source>
</evidence>
<evidence type="ECO:0000256" key="1">
    <source>
        <dbReference type="ARBA" id="ARBA00003019"/>
    </source>
</evidence>
<name>A0A9P1C520_9DINO</name>
<evidence type="ECO:0000256" key="11">
    <source>
        <dbReference type="ARBA" id="ARBA00032555"/>
    </source>
</evidence>
<dbReference type="InterPro" id="IPR008509">
    <property type="entry name" value="MOT2/MFSD5"/>
</dbReference>
<dbReference type="PANTHER" id="PTHR23516">
    <property type="entry name" value="SAM (S-ADENOSYL METHIONINE) TRANSPORTER"/>
    <property type="match status" value="1"/>
</dbReference>
<evidence type="ECO:0000256" key="14">
    <source>
        <dbReference type="SAM" id="MobiDB-lite"/>
    </source>
</evidence>
<evidence type="ECO:0000256" key="10">
    <source>
        <dbReference type="ARBA" id="ARBA00030646"/>
    </source>
</evidence>
<dbReference type="SUPFAM" id="SSF52540">
    <property type="entry name" value="P-loop containing nucleoside triphosphate hydrolases"/>
    <property type="match status" value="1"/>
</dbReference>
<evidence type="ECO:0000256" key="7">
    <source>
        <dbReference type="ARBA" id="ARBA00022989"/>
    </source>
</evidence>
<evidence type="ECO:0000313" key="19">
    <source>
        <dbReference type="Proteomes" id="UP001152797"/>
    </source>
</evidence>
<dbReference type="AlphaFoldDB" id="A0A9P1C520"/>
<keyword evidence="12" id="KW-0505">Motor protein</keyword>
<dbReference type="EMBL" id="CAMXCT020000963">
    <property type="protein sequence ID" value="CAL1138531.1"/>
    <property type="molecule type" value="Genomic_DNA"/>
</dbReference>
<feature type="transmembrane region" description="Helical" evidence="15">
    <location>
        <begin position="818"/>
        <end position="836"/>
    </location>
</feature>